<dbReference type="InterPro" id="IPR012292">
    <property type="entry name" value="Globin/Proto"/>
</dbReference>
<keyword evidence="5 6" id="KW-0408">Iron</keyword>
<evidence type="ECO:0000313" key="8">
    <source>
        <dbReference type="EMBL" id="PKV98418.1"/>
    </source>
</evidence>
<dbReference type="PROSITE" id="PS01213">
    <property type="entry name" value="GLOBIN_FAM_2"/>
    <property type="match status" value="1"/>
</dbReference>
<dbReference type="SUPFAM" id="SSF46458">
    <property type="entry name" value="Globin-like"/>
    <property type="match status" value="1"/>
</dbReference>
<proteinExistence type="predicted"/>
<keyword evidence="3 6" id="KW-0349">Heme</keyword>
<dbReference type="Pfam" id="PF01152">
    <property type="entry name" value="Bac_globin"/>
    <property type="match status" value="1"/>
</dbReference>
<dbReference type="InterPro" id="IPR019795">
    <property type="entry name" value="Globin_bac-like_CS"/>
</dbReference>
<dbReference type="GO" id="GO:0019825">
    <property type="term" value="F:oxygen binding"/>
    <property type="evidence" value="ECO:0007669"/>
    <property type="project" value="InterPro"/>
</dbReference>
<dbReference type="CDD" id="cd00454">
    <property type="entry name" value="TrHb1_N"/>
    <property type="match status" value="1"/>
</dbReference>
<evidence type="ECO:0000256" key="5">
    <source>
        <dbReference type="ARBA" id="ARBA00023004"/>
    </source>
</evidence>
<feature type="compositionally biased region" description="Low complexity" evidence="7">
    <location>
        <begin position="9"/>
        <end position="19"/>
    </location>
</feature>
<dbReference type="GO" id="GO:0046872">
    <property type="term" value="F:metal ion binding"/>
    <property type="evidence" value="ECO:0007669"/>
    <property type="project" value="UniProtKB-KW"/>
</dbReference>
<keyword evidence="4 6" id="KW-0479">Metal-binding</keyword>
<comment type="caution">
    <text evidence="8">The sequence shown here is derived from an EMBL/GenBank/DDBJ whole genome shotgun (WGS) entry which is preliminary data.</text>
</comment>
<feature type="binding site" description="distal binding residue" evidence="6">
    <location>
        <position position="91"/>
    </location>
    <ligand>
        <name>heme</name>
        <dbReference type="ChEBI" id="CHEBI:30413"/>
    </ligand>
    <ligandPart>
        <name>Fe</name>
        <dbReference type="ChEBI" id="CHEBI:18248"/>
    </ligandPart>
</feature>
<evidence type="ECO:0000256" key="7">
    <source>
        <dbReference type="SAM" id="MobiDB-lite"/>
    </source>
</evidence>
<feature type="region of interest" description="Disordered" evidence="7">
    <location>
        <begin position="1"/>
        <end position="25"/>
    </location>
</feature>
<dbReference type="EMBL" id="PJMW01000001">
    <property type="protein sequence ID" value="PKV98418.1"/>
    <property type="molecule type" value="Genomic_DNA"/>
</dbReference>
<reference evidence="8 9" key="1">
    <citation type="submission" date="2017-12" db="EMBL/GenBank/DDBJ databases">
        <title>Sequencing the genomes of 1000 Actinobacteria strains.</title>
        <authorList>
            <person name="Klenk H.-P."/>
        </authorList>
    </citation>
    <scope>NUCLEOTIDE SEQUENCE [LARGE SCALE GENOMIC DNA]</scope>
    <source>
        <strain evidence="8 9">DSM 44489</strain>
    </source>
</reference>
<dbReference type="GO" id="GO:0020037">
    <property type="term" value="F:heme binding"/>
    <property type="evidence" value="ECO:0007669"/>
    <property type="project" value="InterPro"/>
</dbReference>
<dbReference type="InterPro" id="IPR001486">
    <property type="entry name" value="Hemoglobin_trunc"/>
</dbReference>
<keyword evidence="9" id="KW-1185">Reference proteome</keyword>
<accession>A0A2N3WX30</accession>
<evidence type="ECO:0000256" key="3">
    <source>
        <dbReference type="ARBA" id="ARBA00022617"/>
    </source>
</evidence>
<dbReference type="Gene3D" id="1.10.490.10">
    <property type="entry name" value="Globins"/>
    <property type="match status" value="1"/>
</dbReference>
<dbReference type="AlphaFoldDB" id="A0A2N3WX30"/>
<evidence type="ECO:0000313" key="9">
    <source>
        <dbReference type="Proteomes" id="UP000233766"/>
    </source>
</evidence>
<evidence type="ECO:0000256" key="2">
    <source>
        <dbReference type="ARBA" id="ARBA00022448"/>
    </source>
</evidence>
<evidence type="ECO:0000256" key="1">
    <source>
        <dbReference type="ARBA" id="ARBA00001971"/>
    </source>
</evidence>
<keyword evidence="2" id="KW-0813">Transport</keyword>
<organism evidence="8 9">
    <name type="scientific">Nocardia fluminea</name>
    <dbReference type="NCBI Taxonomy" id="134984"/>
    <lineage>
        <taxon>Bacteria</taxon>
        <taxon>Bacillati</taxon>
        <taxon>Actinomycetota</taxon>
        <taxon>Actinomycetes</taxon>
        <taxon>Mycobacteriales</taxon>
        <taxon>Nocardiaceae</taxon>
        <taxon>Nocardia</taxon>
    </lineage>
</organism>
<sequence>MDEPDRRSTTASDNDSDASPDGRPLYERIGGHGALETVVEDLYRRVLADERLSPFFAGSNLTRMKGRQVEFFAALLGGPVPYAGASMRTVHRGRGITVNHFNSVAGHLVDALIAAGLDRELTDEVIGAVALLAGDIATPRESPTPP</sequence>
<evidence type="ECO:0000256" key="4">
    <source>
        <dbReference type="ARBA" id="ARBA00022723"/>
    </source>
</evidence>
<evidence type="ECO:0000256" key="6">
    <source>
        <dbReference type="PIRSR" id="PIRSR601486-1"/>
    </source>
</evidence>
<dbReference type="GO" id="GO:0015671">
    <property type="term" value="P:oxygen transport"/>
    <property type="evidence" value="ECO:0007669"/>
    <property type="project" value="InterPro"/>
</dbReference>
<name>A0A2N3WX30_9NOCA</name>
<dbReference type="InterPro" id="IPR009050">
    <property type="entry name" value="Globin-like_sf"/>
</dbReference>
<gene>
    <name evidence="8" type="ORF">ATK86_0437</name>
</gene>
<dbReference type="OrthoDB" id="9798157at2"/>
<dbReference type="RefSeq" id="WP_101462882.1">
    <property type="nucleotide sequence ID" value="NZ_PJMW01000001.1"/>
</dbReference>
<protein>
    <submittedName>
        <fullName evidence="8">Hemoglobin</fullName>
    </submittedName>
</protein>
<comment type="cofactor">
    <cofactor evidence="1">
        <name>heme</name>
        <dbReference type="ChEBI" id="CHEBI:30413"/>
    </cofactor>
</comment>
<dbReference type="Proteomes" id="UP000233766">
    <property type="component" value="Unassembled WGS sequence"/>
</dbReference>